<dbReference type="AlphaFoldDB" id="A0A8G0PE85"/>
<keyword evidence="2" id="KW-1185">Reference proteome</keyword>
<protein>
    <submittedName>
        <fullName evidence="1">Uncharacterized protein</fullName>
    </submittedName>
</protein>
<gene>
    <name evidence="1" type="ORF">H0G86_004539</name>
</gene>
<proteinExistence type="predicted"/>
<dbReference type="EMBL" id="CP075865">
    <property type="protein sequence ID" value="QYS97307.1"/>
    <property type="molecule type" value="Genomic_DNA"/>
</dbReference>
<accession>A0A8G0PE85</accession>
<name>A0A8G0PE85_9HYPO</name>
<reference evidence="1 2" key="1">
    <citation type="journal article" date="2021" name="BMC Genomics">
        <title>Telomere-to-telomere genome assembly of asparaginase-producing Trichoderma simmonsii.</title>
        <authorList>
            <person name="Chung D."/>
            <person name="Kwon Y.M."/>
            <person name="Yang Y."/>
        </authorList>
    </citation>
    <scope>NUCLEOTIDE SEQUENCE [LARGE SCALE GENOMIC DNA]</scope>
    <source>
        <strain evidence="1 2">GH-Sj1</strain>
    </source>
</reference>
<evidence type="ECO:0000313" key="1">
    <source>
        <dbReference type="EMBL" id="QYS97307.1"/>
    </source>
</evidence>
<evidence type="ECO:0000313" key="2">
    <source>
        <dbReference type="Proteomes" id="UP000826661"/>
    </source>
</evidence>
<organism evidence="1 2">
    <name type="scientific">Trichoderma simmonsii</name>
    <dbReference type="NCBI Taxonomy" id="1491479"/>
    <lineage>
        <taxon>Eukaryota</taxon>
        <taxon>Fungi</taxon>
        <taxon>Dikarya</taxon>
        <taxon>Ascomycota</taxon>
        <taxon>Pezizomycotina</taxon>
        <taxon>Sordariomycetes</taxon>
        <taxon>Hypocreomycetidae</taxon>
        <taxon>Hypocreales</taxon>
        <taxon>Hypocreaceae</taxon>
        <taxon>Trichoderma</taxon>
    </lineage>
</organism>
<dbReference type="Proteomes" id="UP000826661">
    <property type="component" value="Chromosome II"/>
</dbReference>
<sequence length="107" mass="11812">MSSSHLSARHQQLSYYYCTTPGITAPSTGKSSQALWPRCSPIFTSPTIKVINTIGGPEVDGLQVAVIIAQGEKPRWRQCLQVHLQAYWIQQVGKRSVVVLPKHVGKL</sequence>